<keyword evidence="3" id="KW-1185">Reference proteome</keyword>
<dbReference type="Gene3D" id="1.10.10.10">
    <property type="entry name" value="Winged helix-like DNA-binding domain superfamily/Winged helix DNA-binding domain"/>
    <property type="match status" value="1"/>
</dbReference>
<dbReference type="AlphaFoldDB" id="A0A4R1NPT1"/>
<dbReference type="InterPro" id="IPR036388">
    <property type="entry name" value="WH-like_DNA-bd_sf"/>
</dbReference>
<organism evidence="2 3">
    <name type="scientific">Shimia isoporae</name>
    <dbReference type="NCBI Taxonomy" id="647720"/>
    <lineage>
        <taxon>Bacteria</taxon>
        <taxon>Pseudomonadati</taxon>
        <taxon>Pseudomonadota</taxon>
        <taxon>Alphaproteobacteria</taxon>
        <taxon>Rhodobacterales</taxon>
        <taxon>Roseobacteraceae</taxon>
    </lineage>
</organism>
<dbReference type="Pfam" id="PF02082">
    <property type="entry name" value="Rrf2"/>
    <property type="match status" value="1"/>
</dbReference>
<dbReference type="GO" id="GO:0003677">
    <property type="term" value="F:DNA binding"/>
    <property type="evidence" value="ECO:0007669"/>
    <property type="project" value="UniProtKB-KW"/>
</dbReference>
<evidence type="ECO:0000313" key="3">
    <source>
        <dbReference type="Proteomes" id="UP000295673"/>
    </source>
</evidence>
<dbReference type="InterPro" id="IPR036390">
    <property type="entry name" value="WH_DNA-bd_sf"/>
</dbReference>
<comment type="caution">
    <text evidence="2">The sequence shown here is derived from an EMBL/GenBank/DDBJ whole genome shotgun (WGS) entry which is preliminary data.</text>
</comment>
<proteinExistence type="predicted"/>
<dbReference type="GO" id="GO:0005829">
    <property type="term" value="C:cytosol"/>
    <property type="evidence" value="ECO:0007669"/>
    <property type="project" value="TreeGrafter"/>
</dbReference>
<evidence type="ECO:0000313" key="2">
    <source>
        <dbReference type="EMBL" id="TCL10245.1"/>
    </source>
</evidence>
<protein>
    <submittedName>
        <fullName evidence="2">BadM/Rrf2 family transcriptional regulator</fullName>
    </submittedName>
</protein>
<sequence length="144" mass="16236">MRVTTHSDYGLRVLIYVGLANGRMCKIQEIAESYDISRSHLTKVVWKLSEAGFLKTTKGRNGGMVLARAPEEINLGAVLRLMESRTSTVECFGPNNACKITSSCSARSIFREAQEAFFAVFDQYSLRELVARKSDLMRIFEMIE</sequence>
<dbReference type="EMBL" id="SMGR01000001">
    <property type="protein sequence ID" value="TCL10245.1"/>
    <property type="molecule type" value="Genomic_DNA"/>
</dbReference>
<dbReference type="Proteomes" id="UP000295673">
    <property type="component" value="Unassembled WGS sequence"/>
</dbReference>
<name>A0A4R1NPT1_9RHOB</name>
<evidence type="ECO:0000256" key="1">
    <source>
        <dbReference type="ARBA" id="ARBA00023125"/>
    </source>
</evidence>
<dbReference type="NCBIfam" id="TIGR00738">
    <property type="entry name" value="rrf2_super"/>
    <property type="match status" value="1"/>
</dbReference>
<dbReference type="InterPro" id="IPR000944">
    <property type="entry name" value="Tscrpt_reg_Rrf2"/>
</dbReference>
<dbReference type="PANTHER" id="PTHR33221:SF4">
    <property type="entry name" value="HTH-TYPE TRANSCRIPTIONAL REPRESSOR NSRR"/>
    <property type="match status" value="1"/>
</dbReference>
<dbReference type="PROSITE" id="PS51197">
    <property type="entry name" value="HTH_RRF2_2"/>
    <property type="match status" value="1"/>
</dbReference>
<dbReference type="GO" id="GO:0003700">
    <property type="term" value="F:DNA-binding transcription factor activity"/>
    <property type="evidence" value="ECO:0007669"/>
    <property type="project" value="TreeGrafter"/>
</dbReference>
<dbReference type="RefSeq" id="WP_132860207.1">
    <property type="nucleotide sequence ID" value="NZ_SMGR01000001.1"/>
</dbReference>
<accession>A0A4R1NPT1</accession>
<dbReference type="OrthoDB" id="9795923at2"/>
<dbReference type="SUPFAM" id="SSF46785">
    <property type="entry name" value="Winged helix' DNA-binding domain"/>
    <property type="match status" value="1"/>
</dbReference>
<reference evidence="2 3" key="1">
    <citation type="submission" date="2019-03" db="EMBL/GenBank/DDBJ databases">
        <title>Genomic Encyclopedia of Archaeal and Bacterial Type Strains, Phase II (KMG-II): from individual species to whole genera.</title>
        <authorList>
            <person name="Goeker M."/>
        </authorList>
    </citation>
    <scope>NUCLEOTIDE SEQUENCE [LARGE SCALE GENOMIC DNA]</scope>
    <source>
        <strain evidence="2 3">DSM 26433</strain>
    </source>
</reference>
<gene>
    <name evidence="2" type="ORF">BXY66_2314</name>
</gene>
<dbReference type="PANTHER" id="PTHR33221">
    <property type="entry name" value="WINGED HELIX-TURN-HELIX TRANSCRIPTIONAL REGULATOR, RRF2 FAMILY"/>
    <property type="match status" value="1"/>
</dbReference>
<keyword evidence="1" id="KW-0238">DNA-binding</keyword>